<evidence type="ECO:0000256" key="1">
    <source>
        <dbReference type="SAM" id="MobiDB-lite"/>
    </source>
</evidence>
<sequence length="111" mass="12396">MTHPPISYSPRTDGVEMMRSTTPINYGTSRPTWSKCTRPSRKNTSPLSDTQPGLSLTTTNGGRTSRASVCTMSTTRLSRDLPISTSRSLPIWLVFLVRRPSGSRKWRRPSV</sequence>
<protein>
    <submittedName>
        <fullName evidence="2">Uncharacterized protein</fullName>
    </submittedName>
</protein>
<dbReference type="AlphaFoldDB" id="W2GUQ2"/>
<name>W2GUQ2_PHYNI</name>
<feature type="compositionally biased region" description="Polar residues" evidence="1">
    <location>
        <begin position="19"/>
        <end position="68"/>
    </location>
</feature>
<dbReference type="EMBL" id="KI686478">
    <property type="protein sequence ID" value="ETK86006.1"/>
    <property type="molecule type" value="Genomic_DNA"/>
</dbReference>
<accession>W2GUQ2</accession>
<organism evidence="2">
    <name type="scientific">Phytophthora nicotianae</name>
    <name type="common">Potato buckeye rot agent</name>
    <name type="synonym">Phytophthora parasitica</name>
    <dbReference type="NCBI Taxonomy" id="4792"/>
    <lineage>
        <taxon>Eukaryota</taxon>
        <taxon>Sar</taxon>
        <taxon>Stramenopiles</taxon>
        <taxon>Oomycota</taxon>
        <taxon>Peronosporomycetes</taxon>
        <taxon>Peronosporales</taxon>
        <taxon>Peronosporaceae</taxon>
        <taxon>Phytophthora</taxon>
    </lineage>
</organism>
<proteinExistence type="predicted"/>
<feature type="region of interest" description="Disordered" evidence="1">
    <location>
        <begin position="1"/>
        <end position="68"/>
    </location>
</feature>
<dbReference type="Proteomes" id="UP000053236">
    <property type="component" value="Unassembled WGS sequence"/>
</dbReference>
<evidence type="ECO:0000313" key="2">
    <source>
        <dbReference type="EMBL" id="ETK86006.1"/>
    </source>
</evidence>
<gene>
    <name evidence="2" type="ORF">L915_09333</name>
</gene>
<reference evidence="2" key="1">
    <citation type="submission" date="2013-11" db="EMBL/GenBank/DDBJ databases">
        <title>The Genome Sequence of Phytophthora parasitica CJ02B3.</title>
        <authorList>
            <consortium name="The Broad Institute Genomics Platform"/>
            <person name="Russ C."/>
            <person name="Tyler B."/>
            <person name="Panabieres F."/>
            <person name="Shan W."/>
            <person name="Tripathy S."/>
            <person name="Grunwald N."/>
            <person name="Machado M."/>
            <person name="Johnson C.S."/>
            <person name="Arredondo F."/>
            <person name="Hong C."/>
            <person name="Coffey M."/>
            <person name="Young S.K."/>
            <person name="Zeng Q."/>
            <person name="Gargeya S."/>
            <person name="Fitzgerald M."/>
            <person name="Abouelleil A."/>
            <person name="Alvarado L."/>
            <person name="Chapman S.B."/>
            <person name="Gainer-Dewar J."/>
            <person name="Goldberg J."/>
            <person name="Griggs A."/>
            <person name="Gujja S."/>
            <person name="Hansen M."/>
            <person name="Howarth C."/>
            <person name="Imamovic A."/>
            <person name="Ireland A."/>
            <person name="Larimer J."/>
            <person name="McCowan C."/>
            <person name="Murphy C."/>
            <person name="Pearson M."/>
            <person name="Poon T.W."/>
            <person name="Priest M."/>
            <person name="Roberts A."/>
            <person name="Saif S."/>
            <person name="Shea T."/>
            <person name="Sykes S."/>
            <person name="Wortman J."/>
            <person name="Nusbaum C."/>
            <person name="Birren B."/>
        </authorList>
    </citation>
    <scope>NUCLEOTIDE SEQUENCE [LARGE SCALE GENOMIC DNA]</scope>
    <source>
        <strain evidence="2">CJ02B3</strain>
    </source>
</reference>